<feature type="domain" description="DUF6314" evidence="1">
    <location>
        <begin position="12"/>
        <end position="143"/>
    </location>
</feature>
<name>A0A7Y9PL77_9BACT</name>
<evidence type="ECO:0000313" key="3">
    <source>
        <dbReference type="Proteomes" id="UP000589520"/>
    </source>
</evidence>
<proteinExistence type="predicted"/>
<dbReference type="Proteomes" id="UP000589520">
    <property type="component" value="Unassembled WGS sequence"/>
</dbReference>
<sequence length="144" mass="16426">MALAAGAVFGWLVGEWSFVREIPGQASMTGRATVSPMDMSTALYEEWAEVRLAGGEILHGEQRYLYRKREAGLAVLFAETLALFHELEFHVEVDGCLRAVARHACSDDVYMSEYRIGEDESFAVRHEVRGPRKDYVIHTQYRRR</sequence>
<dbReference type="AlphaFoldDB" id="A0A7Y9PL77"/>
<accession>A0A7Y9PL77</accession>
<organism evidence="2 3">
    <name type="scientific">Granulicella arctica</name>
    <dbReference type="NCBI Taxonomy" id="940613"/>
    <lineage>
        <taxon>Bacteria</taxon>
        <taxon>Pseudomonadati</taxon>
        <taxon>Acidobacteriota</taxon>
        <taxon>Terriglobia</taxon>
        <taxon>Terriglobales</taxon>
        <taxon>Acidobacteriaceae</taxon>
        <taxon>Granulicella</taxon>
    </lineage>
</organism>
<gene>
    <name evidence="2" type="ORF">HDF17_003476</name>
</gene>
<protein>
    <recommendedName>
        <fullName evidence="1">DUF6314 domain-containing protein</fullName>
    </recommendedName>
</protein>
<reference evidence="2 3" key="1">
    <citation type="submission" date="2020-07" db="EMBL/GenBank/DDBJ databases">
        <title>Genomic Encyclopedia of Type Strains, Phase IV (KMG-V): Genome sequencing to study the core and pangenomes of soil and plant-associated prokaryotes.</title>
        <authorList>
            <person name="Whitman W."/>
        </authorList>
    </citation>
    <scope>NUCLEOTIDE SEQUENCE [LARGE SCALE GENOMIC DNA]</scope>
    <source>
        <strain evidence="2 3">X4EP2</strain>
    </source>
</reference>
<evidence type="ECO:0000259" key="1">
    <source>
        <dbReference type="Pfam" id="PF19834"/>
    </source>
</evidence>
<dbReference type="RefSeq" id="WP_179493002.1">
    <property type="nucleotide sequence ID" value="NZ_JACCCW010000002.1"/>
</dbReference>
<dbReference type="InterPro" id="IPR045632">
    <property type="entry name" value="DUF6314"/>
</dbReference>
<evidence type="ECO:0000313" key="2">
    <source>
        <dbReference type="EMBL" id="NYF81156.1"/>
    </source>
</evidence>
<comment type="caution">
    <text evidence="2">The sequence shown here is derived from an EMBL/GenBank/DDBJ whole genome shotgun (WGS) entry which is preliminary data.</text>
</comment>
<dbReference type="Pfam" id="PF19834">
    <property type="entry name" value="DUF6314"/>
    <property type="match status" value="1"/>
</dbReference>
<keyword evidence="3" id="KW-1185">Reference proteome</keyword>
<dbReference type="EMBL" id="JACCCW010000002">
    <property type="protein sequence ID" value="NYF81156.1"/>
    <property type="molecule type" value="Genomic_DNA"/>
</dbReference>